<keyword evidence="7" id="KW-1185">Reference proteome</keyword>
<feature type="domain" description="4Fe-4S ferredoxin-type" evidence="5">
    <location>
        <begin position="1"/>
        <end position="30"/>
    </location>
</feature>
<evidence type="ECO:0000256" key="3">
    <source>
        <dbReference type="ARBA" id="ARBA00023004"/>
    </source>
</evidence>
<dbReference type="InterPro" id="IPR050572">
    <property type="entry name" value="Fe-S_Ferredoxin"/>
</dbReference>
<evidence type="ECO:0000259" key="5">
    <source>
        <dbReference type="PROSITE" id="PS51379"/>
    </source>
</evidence>
<dbReference type="Pfam" id="PF12838">
    <property type="entry name" value="Fer4_7"/>
    <property type="match status" value="1"/>
</dbReference>
<dbReference type="PROSITE" id="PS00198">
    <property type="entry name" value="4FE4S_FER_1"/>
    <property type="match status" value="2"/>
</dbReference>
<feature type="domain" description="4Fe-4S ferredoxin-type" evidence="5">
    <location>
        <begin position="31"/>
        <end position="61"/>
    </location>
</feature>
<dbReference type="PROSITE" id="PS51379">
    <property type="entry name" value="4FE4S_FER_2"/>
    <property type="match status" value="2"/>
</dbReference>
<protein>
    <submittedName>
        <fullName evidence="6">Ferredoxin family protein</fullName>
    </submittedName>
</protein>
<dbReference type="SUPFAM" id="SSF54862">
    <property type="entry name" value="4Fe-4S ferredoxins"/>
    <property type="match status" value="1"/>
</dbReference>
<keyword evidence="2" id="KW-0479">Metal-binding</keyword>
<evidence type="ECO:0000313" key="6">
    <source>
        <dbReference type="EMBL" id="MEK8129976.1"/>
    </source>
</evidence>
<dbReference type="PANTHER" id="PTHR43687:SF1">
    <property type="entry name" value="FERREDOXIN III"/>
    <property type="match status" value="1"/>
</dbReference>
<evidence type="ECO:0000256" key="1">
    <source>
        <dbReference type="ARBA" id="ARBA00022485"/>
    </source>
</evidence>
<dbReference type="Gene3D" id="3.30.70.20">
    <property type="match status" value="1"/>
</dbReference>
<accession>A0ABU9DP27</accession>
<sequence>MIELLSKERCISCNQCVSVCPTNVFERTEGGIPVIARQSDCQSCFMCELYCPTDALYVAPLADEQLVAVNEDDLAAQGLLGSYREHVGWGKGRKSTASSDGSYIIFQRMRALH</sequence>
<dbReference type="PANTHER" id="PTHR43687">
    <property type="entry name" value="ADENYLYLSULFATE REDUCTASE, BETA SUBUNIT"/>
    <property type="match status" value="1"/>
</dbReference>
<comment type="caution">
    <text evidence="6">The sequence shown here is derived from an EMBL/GenBank/DDBJ whole genome shotgun (WGS) entry which is preliminary data.</text>
</comment>
<evidence type="ECO:0000313" key="7">
    <source>
        <dbReference type="Proteomes" id="UP001469365"/>
    </source>
</evidence>
<evidence type="ECO:0000256" key="4">
    <source>
        <dbReference type="ARBA" id="ARBA00023014"/>
    </source>
</evidence>
<organism evidence="6 7">
    <name type="scientific">Paenibacillus filicis</name>
    <dbReference type="NCBI Taxonomy" id="669464"/>
    <lineage>
        <taxon>Bacteria</taxon>
        <taxon>Bacillati</taxon>
        <taxon>Bacillota</taxon>
        <taxon>Bacilli</taxon>
        <taxon>Bacillales</taxon>
        <taxon>Paenibacillaceae</taxon>
        <taxon>Paenibacillus</taxon>
    </lineage>
</organism>
<keyword evidence="4" id="KW-0411">Iron-sulfur</keyword>
<gene>
    <name evidence="6" type="ORF">WMW72_18900</name>
</gene>
<evidence type="ECO:0000256" key="2">
    <source>
        <dbReference type="ARBA" id="ARBA00022723"/>
    </source>
</evidence>
<keyword evidence="1" id="KW-0004">4Fe-4S</keyword>
<reference evidence="6 7" key="1">
    <citation type="submission" date="2024-04" db="EMBL/GenBank/DDBJ databases">
        <title>draft genome sequnece of Paenibacillus filicis.</title>
        <authorList>
            <person name="Kim D.-U."/>
        </authorList>
    </citation>
    <scope>NUCLEOTIDE SEQUENCE [LARGE SCALE GENOMIC DNA]</scope>
    <source>
        <strain evidence="6 7">KACC14197</strain>
    </source>
</reference>
<proteinExistence type="predicted"/>
<dbReference type="InterPro" id="IPR017900">
    <property type="entry name" value="4Fe4S_Fe_S_CS"/>
</dbReference>
<dbReference type="EMBL" id="JBBPCC010000012">
    <property type="protein sequence ID" value="MEK8129976.1"/>
    <property type="molecule type" value="Genomic_DNA"/>
</dbReference>
<dbReference type="RefSeq" id="WP_341417099.1">
    <property type="nucleotide sequence ID" value="NZ_JBBPCC010000012.1"/>
</dbReference>
<dbReference type="Proteomes" id="UP001469365">
    <property type="component" value="Unassembled WGS sequence"/>
</dbReference>
<dbReference type="InterPro" id="IPR017896">
    <property type="entry name" value="4Fe4S_Fe-S-bd"/>
</dbReference>
<name>A0ABU9DP27_9BACL</name>
<keyword evidence="3" id="KW-0408">Iron</keyword>